<dbReference type="GeneID" id="96747614"/>
<evidence type="ECO:0000313" key="3">
    <source>
        <dbReference type="Proteomes" id="UP000186168"/>
    </source>
</evidence>
<dbReference type="Proteomes" id="UP000186168">
    <property type="component" value="Unassembled WGS sequence"/>
</dbReference>
<keyword evidence="3" id="KW-1185">Reference proteome</keyword>
<dbReference type="PANTHER" id="PTHR42305">
    <property type="entry name" value="MEMBRANE PROTEIN RV1733C-RELATED"/>
    <property type="match status" value="1"/>
</dbReference>
<proteinExistence type="predicted"/>
<comment type="caution">
    <text evidence="2">The sequence shown here is derived from an EMBL/GenBank/DDBJ whole genome shotgun (WGS) entry which is preliminary data.</text>
</comment>
<dbReference type="STRING" id="67365.GCA_001704635_03012"/>
<sequence length="200" mass="21910">MRTIRGLWRWRRNPLRRPTDLAEAWAALVAALLIVLVAPGVGWATGALTHGALRETVREQRAQRHLVSATVVKVLPHPRIDSDPETASTRDAHRRVFAKWTGPDGSEHTGALGTHPGADAGERFRIWTDDRGRPTGRPLDEATAATHAVLAGTAAAAGAAGLFEGARRLVVWRLMRRRFAQWDTAWERAGQDWGRAGADS</sequence>
<accession>A0A1R1SD82</accession>
<evidence type="ECO:0000313" key="2">
    <source>
        <dbReference type="EMBL" id="OMI36158.1"/>
    </source>
</evidence>
<gene>
    <name evidence="2" type="ORF">SPAR_27586</name>
</gene>
<dbReference type="AlphaFoldDB" id="A0A1R1SD82"/>
<feature type="region of interest" description="Disordered" evidence="1">
    <location>
        <begin position="100"/>
        <end position="119"/>
    </location>
</feature>
<evidence type="ECO:0008006" key="4">
    <source>
        <dbReference type="Google" id="ProtNLM"/>
    </source>
</evidence>
<protein>
    <recommendedName>
        <fullName evidence="4">Integral membrane protein</fullName>
    </recommendedName>
</protein>
<dbReference type="InterPro" id="IPR039708">
    <property type="entry name" value="MT1774/Rv1733c-like"/>
</dbReference>
<dbReference type="PANTHER" id="PTHR42305:SF1">
    <property type="entry name" value="MEMBRANE PROTEIN RV1733C-RELATED"/>
    <property type="match status" value="1"/>
</dbReference>
<organism evidence="2 3">
    <name type="scientific">Streptomyces sparsogenes DSM 40356</name>
    <dbReference type="NCBI Taxonomy" id="1331668"/>
    <lineage>
        <taxon>Bacteria</taxon>
        <taxon>Bacillati</taxon>
        <taxon>Actinomycetota</taxon>
        <taxon>Actinomycetes</taxon>
        <taxon>Kitasatosporales</taxon>
        <taxon>Streptomycetaceae</taxon>
        <taxon>Streptomyces</taxon>
    </lineage>
</organism>
<dbReference type="RefSeq" id="WP_065967543.1">
    <property type="nucleotide sequence ID" value="NZ_ASQP01000353.1"/>
</dbReference>
<reference evidence="2 3" key="1">
    <citation type="submission" date="2013-05" db="EMBL/GenBank/DDBJ databases">
        <title>Genome sequence of Streptomyces sparsogenes DSM 40356.</title>
        <authorList>
            <person name="Coyne S."/>
            <person name="Seebeck F.P."/>
        </authorList>
    </citation>
    <scope>NUCLEOTIDE SEQUENCE [LARGE SCALE GENOMIC DNA]</scope>
    <source>
        <strain evidence="2 3">DSM 40356</strain>
    </source>
</reference>
<name>A0A1R1SD82_9ACTN</name>
<dbReference type="EMBL" id="ASQP01000353">
    <property type="protein sequence ID" value="OMI36158.1"/>
    <property type="molecule type" value="Genomic_DNA"/>
</dbReference>
<evidence type="ECO:0000256" key="1">
    <source>
        <dbReference type="SAM" id="MobiDB-lite"/>
    </source>
</evidence>